<dbReference type="Proteomes" id="UP000051557">
    <property type="component" value="Unassembled WGS sequence"/>
</dbReference>
<protein>
    <submittedName>
        <fullName evidence="2">Uncharacterized protein</fullName>
    </submittedName>
</protein>
<proteinExistence type="predicted"/>
<accession>A0A0R2XAD2</accession>
<name>A0A0R2XAD2_9BACT</name>
<evidence type="ECO:0000313" key="3">
    <source>
        <dbReference type="Proteomes" id="UP000051557"/>
    </source>
</evidence>
<evidence type="ECO:0000313" key="2">
    <source>
        <dbReference type="EMBL" id="KRP31660.1"/>
    </source>
</evidence>
<comment type="caution">
    <text evidence="2">The sequence shown here is derived from an EMBL/GenBank/DDBJ whole genome shotgun (WGS) entry which is preliminary data.</text>
</comment>
<feature type="transmembrane region" description="Helical" evidence="1">
    <location>
        <begin position="216"/>
        <end position="239"/>
    </location>
</feature>
<keyword evidence="1" id="KW-1133">Transmembrane helix</keyword>
<organism evidence="2 3">
    <name type="scientific">Verrucomicrobia subdivision 6 bacterium BACL9 MAG-120820-bin42</name>
    <dbReference type="NCBI Taxonomy" id="1655634"/>
    <lineage>
        <taxon>Bacteria</taxon>
        <taxon>Pseudomonadati</taxon>
        <taxon>Verrucomicrobiota</taxon>
        <taxon>Verrucomicrobiia</taxon>
        <taxon>Verrucomicrobiales</taxon>
        <taxon>Verrucomicrobia subdivision 6</taxon>
    </lineage>
</organism>
<evidence type="ECO:0000256" key="1">
    <source>
        <dbReference type="SAM" id="Phobius"/>
    </source>
</evidence>
<feature type="transmembrane region" description="Helical" evidence="1">
    <location>
        <begin position="275"/>
        <end position="299"/>
    </location>
</feature>
<gene>
    <name evidence="2" type="ORF">ABS32_06495</name>
</gene>
<feature type="transmembrane region" description="Helical" evidence="1">
    <location>
        <begin position="12"/>
        <end position="31"/>
    </location>
</feature>
<keyword evidence="1" id="KW-0812">Transmembrane</keyword>
<dbReference type="InterPro" id="IPR029069">
    <property type="entry name" value="HotDog_dom_sf"/>
</dbReference>
<dbReference type="SUPFAM" id="SSF54637">
    <property type="entry name" value="Thioesterase/thiol ester dehydrase-isomerase"/>
    <property type="match status" value="1"/>
</dbReference>
<feature type="transmembrane region" description="Helical" evidence="1">
    <location>
        <begin position="179"/>
        <end position="196"/>
    </location>
</feature>
<sequence>MNFLWGNSVALSWMWGLGLFFSVQFSLQYGLFGLLTFAIPNALGLMVFGGLTQLIARRAGNGPDALGSFFSNWSRPYRLIFFLYQILAITLTIFALVRYAWQPLGLQPAGLYLLLTVLVILAAATLFGEEFDIRRIKYSHGVLGVIALGAAGILVSQLGSVGGNQPILASRNPFLGMNFWGYAIPICVGLTLGPWLDLQQWQRAIQIQREGKSPLLSYLFGGGLFFLLLLAHGSLALWVGGQSGAVLMREGIDGLFYGEDAVIRFFWATASTYPWAFGSYLVILCIMALTTLDSGYIALRWYLSKSGGAGRPFPLTLLPEAILGSPLPALIFSGLFTLLAVVLKLELEYFMIFYATFFVGYAGLALLRAFHTGQGNALPQVKMFCVGSVAVVIFAYGYFLANPLGMILGSILPVGYVGWLLVKPGAGHEFIGGVEELEDTVGSPTGELGAREEKIEPGRVVPFPQAQGAVSNDLFGHFEGKWFVHTFVATYADTNSVGNVYFGMYAMWVGKTRELFFNRCLPKFNLKTTPYYILTRSFEHKFTRETREFERVSVKIKVGEYNRKFVTLEHQIFDSAGNQL</sequence>
<feature type="transmembrane region" description="Helical" evidence="1">
    <location>
        <begin position="349"/>
        <end position="369"/>
    </location>
</feature>
<feature type="transmembrane region" description="Helical" evidence="1">
    <location>
        <begin position="37"/>
        <end position="56"/>
    </location>
</feature>
<dbReference type="Gene3D" id="3.10.129.10">
    <property type="entry name" value="Hotdog Thioesterase"/>
    <property type="match status" value="1"/>
</dbReference>
<feature type="transmembrane region" description="Helical" evidence="1">
    <location>
        <begin position="381"/>
        <end position="399"/>
    </location>
</feature>
<feature type="non-terminal residue" evidence="2">
    <location>
        <position position="580"/>
    </location>
</feature>
<feature type="transmembrane region" description="Helical" evidence="1">
    <location>
        <begin position="109"/>
        <end position="128"/>
    </location>
</feature>
<dbReference type="CDD" id="cd00586">
    <property type="entry name" value="4HBT"/>
    <property type="match status" value="1"/>
</dbReference>
<dbReference type="AlphaFoldDB" id="A0A0R2XAD2"/>
<feature type="transmembrane region" description="Helical" evidence="1">
    <location>
        <begin position="320"/>
        <end position="343"/>
    </location>
</feature>
<feature type="transmembrane region" description="Helical" evidence="1">
    <location>
        <begin position="77"/>
        <end position="97"/>
    </location>
</feature>
<keyword evidence="1" id="KW-0472">Membrane</keyword>
<reference evidence="2 3" key="1">
    <citation type="submission" date="2015-10" db="EMBL/GenBank/DDBJ databases">
        <title>Metagenome-Assembled Genomes uncover a global brackish microbiome.</title>
        <authorList>
            <person name="Hugerth L.W."/>
            <person name="Larsson J."/>
            <person name="Alneberg J."/>
            <person name="Lindh M.V."/>
            <person name="Legrand C."/>
            <person name="Pinhassi J."/>
            <person name="Andersson A.F."/>
        </authorList>
    </citation>
    <scope>NUCLEOTIDE SEQUENCE [LARGE SCALE GENOMIC DNA]</scope>
    <source>
        <strain evidence="2">BACL9 MAG-120820-bin42</strain>
    </source>
</reference>
<dbReference type="EMBL" id="LIDM01000281">
    <property type="protein sequence ID" value="KRP31660.1"/>
    <property type="molecule type" value="Genomic_DNA"/>
</dbReference>
<feature type="transmembrane region" description="Helical" evidence="1">
    <location>
        <begin position="140"/>
        <end position="159"/>
    </location>
</feature>